<sequence>MLTNLKQTLKGCAIRVLKRHTGTFERRRKLLNSTQWLSDEKLKRLQLKLLKRTVAHAYQSVPYYKTMMDDLGLRPDDIQTLEDITKFPLLSKADIKAASDKLVSRKFNKMFLRTAHTGGTTGERLTLKRDLRSIANEHAFVRRQLDWAGISCTDRCAYMMARVIAAPGRKAHRPYVYDAAMKELTLSTFHLSEEIVPTY</sequence>
<protein>
    <recommendedName>
        <fullName evidence="2">Phenylacetate--CoA ligase family protein</fullName>
    </recommendedName>
</protein>
<comment type="caution">
    <text evidence="1">The sequence shown here is derived from an EMBL/GenBank/DDBJ whole genome shotgun (WGS) entry which is preliminary data.</text>
</comment>
<dbReference type="AlphaFoldDB" id="X1BIV1"/>
<gene>
    <name evidence="1" type="ORF">S01H4_36110</name>
</gene>
<accession>X1BIV1</accession>
<organism evidence="1">
    <name type="scientific">marine sediment metagenome</name>
    <dbReference type="NCBI Taxonomy" id="412755"/>
    <lineage>
        <taxon>unclassified sequences</taxon>
        <taxon>metagenomes</taxon>
        <taxon>ecological metagenomes</taxon>
    </lineage>
</organism>
<dbReference type="PANTHER" id="PTHR36932:SF1">
    <property type="entry name" value="CAPSULAR POLYSACCHARIDE BIOSYNTHESIS PROTEIN"/>
    <property type="match status" value="1"/>
</dbReference>
<feature type="non-terminal residue" evidence="1">
    <location>
        <position position="199"/>
    </location>
</feature>
<dbReference type="Gene3D" id="3.40.50.12780">
    <property type="entry name" value="N-terminal domain of ligase-like"/>
    <property type="match status" value="1"/>
</dbReference>
<dbReference type="PANTHER" id="PTHR36932">
    <property type="entry name" value="CAPSULAR POLYSACCHARIDE BIOSYNTHESIS PROTEIN"/>
    <property type="match status" value="1"/>
</dbReference>
<dbReference type="InterPro" id="IPR042099">
    <property type="entry name" value="ANL_N_sf"/>
</dbReference>
<evidence type="ECO:0000313" key="1">
    <source>
        <dbReference type="EMBL" id="GAG84013.1"/>
    </source>
</evidence>
<reference evidence="1" key="1">
    <citation type="journal article" date="2014" name="Front. Microbiol.">
        <title>High frequency of phylogenetically diverse reductive dehalogenase-homologous genes in deep subseafloor sedimentary metagenomes.</title>
        <authorList>
            <person name="Kawai M."/>
            <person name="Futagami T."/>
            <person name="Toyoda A."/>
            <person name="Takaki Y."/>
            <person name="Nishi S."/>
            <person name="Hori S."/>
            <person name="Arai W."/>
            <person name="Tsubouchi T."/>
            <person name="Morono Y."/>
            <person name="Uchiyama I."/>
            <person name="Ito T."/>
            <person name="Fujiyama A."/>
            <person name="Inagaki F."/>
            <person name="Takami H."/>
        </authorList>
    </citation>
    <scope>NUCLEOTIDE SEQUENCE</scope>
    <source>
        <strain evidence="1">Expedition CK06-06</strain>
    </source>
</reference>
<proteinExistence type="predicted"/>
<evidence type="ECO:0008006" key="2">
    <source>
        <dbReference type="Google" id="ProtNLM"/>
    </source>
</evidence>
<dbReference type="InterPro" id="IPR053158">
    <property type="entry name" value="CapK_Type1_Caps_Biosynth"/>
</dbReference>
<dbReference type="EMBL" id="BART01019268">
    <property type="protein sequence ID" value="GAG84013.1"/>
    <property type="molecule type" value="Genomic_DNA"/>
</dbReference>
<name>X1BIV1_9ZZZZ</name>